<dbReference type="PROSITE" id="PS50151">
    <property type="entry name" value="UVR"/>
    <property type="match status" value="1"/>
</dbReference>
<dbReference type="GO" id="GO:0005507">
    <property type="term" value="F:copper ion binding"/>
    <property type="evidence" value="ECO:0007669"/>
    <property type="project" value="TreeGrafter"/>
</dbReference>
<accession>A0A975AHW6</accession>
<dbReference type="GO" id="GO:1990170">
    <property type="term" value="P:stress response to cadmium ion"/>
    <property type="evidence" value="ECO:0007669"/>
    <property type="project" value="TreeGrafter"/>
</dbReference>
<proteinExistence type="predicted"/>
<reference evidence="2" key="1">
    <citation type="submission" date="2021-03" db="EMBL/GenBank/DDBJ databases">
        <title>Alkalibacter marinus sp. nov., isolated from tidal flat sediment.</title>
        <authorList>
            <person name="Namirimu T."/>
            <person name="Yang J.-A."/>
            <person name="Yang S.-H."/>
            <person name="Kim Y.-J."/>
            <person name="Kwon K.K."/>
        </authorList>
    </citation>
    <scope>NUCLEOTIDE SEQUENCE</scope>
    <source>
        <strain evidence="2">ES005</strain>
    </source>
</reference>
<dbReference type="InterPro" id="IPR025542">
    <property type="entry name" value="YacH"/>
</dbReference>
<evidence type="ECO:0000313" key="2">
    <source>
        <dbReference type="EMBL" id="QSX07915.1"/>
    </source>
</evidence>
<keyword evidence="3" id="KW-1185">Reference proteome</keyword>
<protein>
    <submittedName>
        <fullName evidence="2">UvrB/UvrC motif-containing protein</fullName>
    </submittedName>
</protein>
<organism evidence="2 3">
    <name type="scientific">Alkalibacter rhizosphaerae</name>
    <dbReference type="NCBI Taxonomy" id="2815577"/>
    <lineage>
        <taxon>Bacteria</taxon>
        <taxon>Bacillati</taxon>
        <taxon>Bacillota</taxon>
        <taxon>Clostridia</taxon>
        <taxon>Eubacteriales</taxon>
        <taxon>Eubacteriaceae</taxon>
        <taxon>Alkalibacter</taxon>
    </lineage>
</organism>
<dbReference type="GO" id="GO:0050897">
    <property type="term" value="F:cobalt ion binding"/>
    <property type="evidence" value="ECO:0007669"/>
    <property type="project" value="TreeGrafter"/>
</dbReference>
<evidence type="ECO:0000259" key="1">
    <source>
        <dbReference type="PROSITE" id="PS50151"/>
    </source>
</evidence>
<name>A0A975AHW6_9FIRM</name>
<dbReference type="SUPFAM" id="SSF46600">
    <property type="entry name" value="C-terminal UvrC-binding domain of UvrB"/>
    <property type="match status" value="1"/>
</dbReference>
<dbReference type="AlphaFoldDB" id="A0A975AHW6"/>
<dbReference type="KEGG" id="alka:J0B03_08870"/>
<dbReference type="RefSeq" id="WP_207299257.1">
    <property type="nucleotide sequence ID" value="NZ_CP071444.1"/>
</dbReference>
<dbReference type="PIRSF" id="PIRSF015034">
    <property type="entry name" value="YacH"/>
    <property type="match status" value="1"/>
</dbReference>
<dbReference type="Proteomes" id="UP000663499">
    <property type="component" value="Chromosome"/>
</dbReference>
<sequence>MIEVLCDNCKERQATIHITKIINGQKKEHHLCDQCTSLDKLGKEAFDYTGFISDVANDGKRNPSKEQPGERTCSRCGMTYEFFRKHGKFGCGECYDAFEPMIVPMIRRMHGKDRHIGKVIKNGDRMFQRKRELEVLQAKLDEAVEKEEYEMAAQYRDQIKALVSQTEEVED</sequence>
<dbReference type="PANTHER" id="PTHR38430:SF1">
    <property type="entry name" value="PROTEIN-ARGININE KINASE ACTIVATOR PROTEIN"/>
    <property type="match status" value="1"/>
</dbReference>
<dbReference type="GO" id="GO:1990169">
    <property type="term" value="P:stress response to copper ion"/>
    <property type="evidence" value="ECO:0007669"/>
    <property type="project" value="TreeGrafter"/>
</dbReference>
<dbReference type="InterPro" id="IPR036876">
    <property type="entry name" value="UVR_dom_sf"/>
</dbReference>
<evidence type="ECO:0000313" key="3">
    <source>
        <dbReference type="Proteomes" id="UP000663499"/>
    </source>
</evidence>
<dbReference type="EMBL" id="CP071444">
    <property type="protein sequence ID" value="QSX07915.1"/>
    <property type="molecule type" value="Genomic_DNA"/>
</dbReference>
<dbReference type="PANTHER" id="PTHR38430">
    <property type="entry name" value="PROTEIN-ARGININE KINASE ACTIVATOR PROTEIN"/>
    <property type="match status" value="1"/>
</dbReference>
<feature type="domain" description="UVR" evidence="1">
    <location>
        <begin position="130"/>
        <end position="165"/>
    </location>
</feature>
<gene>
    <name evidence="2" type="ORF">J0B03_08870</name>
</gene>
<dbReference type="Pfam" id="PF02151">
    <property type="entry name" value="UVR"/>
    <property type="match status" value="1"/>
</dbReference>
<dbReference type="GO" id="GO:0008270">
    <property type="term" value="F:zinc ion binding"/>
    <property type="evidence" value="ECO:0007669"/>
    <property type="project" value="TreeGrafter"/>
</dbReference>
<dbReference type="InterPro" id="IPR001943">
    <property type="entry name" value="UVR_dom"/>
</dbReference>
<dbReference type="GO" id="GO:0046870">
    <property type="term" value="F:cadmium ion binding"/>
    <property type="evidence" value="ECO:0007669"/>
    <property type="project" value="TreeGrafter"/>
</dbReference>